<dbReference type="InterPro" id="IPR036513">
    <property type="entry name" value="STAS_dom_sf"/>
</dbReference>
<reference evidence="5" key="1">
    <citation type="journal article" date="2019" name="Int. J. Syst. Evol. Microbiol.">
        <title>The Global Catalogue of Microorganisms (GCM) 10K type strain sequencing project: providing services to taxonomists for standard genome sequencing and annotation.</title>
        <authorList>
            <consortium name="The Broad Institute Genomics Platform"/>
            <consortium name="The Broad Institute Genome Sequencing Center for Infectious Disease"/>
            <person name="Wu L."/>
            <person name="Ma J."/>
        </authorList>
    </citation>
    <scope>NUCLEOTIDE SEQUENCE [LARGE SCALE GENOMIC DNA]</scope>
    <source>
        <strain evidence="5">CGMCC 4.7319</strain>
    </source>
</reference>
<dbReference type="Proteomes" id="UP000597656">
    <property type="component" value="Unassembled WGS sequence"/>
</dbReference>
<dbReference type="CDD" id="cd07043">
    <property type="entry name" value="STAS_anti-anti-sigma_factors"/>
    <property type="match status" value="1"/>
</dbReference>
<organism evidence="4 5">
    <name type="scientific">Lentzea pudingi</name>
    <dbReference type="NCBI Taxonomy" id="1789439"/>
    <lineage>
        <taxon>Bacteria</taxon>
        <taxon>Bacillati</taxon>
        <taxon>Actinomycetota</taxon>
        <taxon>Actinomycetes</taxon>
        <taxon>Pseudonocardiales</taxon>
        <taxon>Pseudonocardiaceae</taxon>
        <taxon>Lentzea</taxon>
    </lineage>
</organism>
<dbReference type="Gene3D" id="3.30.750.24">
    <property type="entry name" value="STAS domain"/>
    <property type="match status" value="1"/>
</dbReference>
<comment type="caution">
    <text evidence="4">The sequence shown here is derived from an EMBL/GenBank/DDBJ whole genome shotgun (WGS) entry which is preliminary data.</text>
</comment>
<dbReference type="SUPFAM" id="SSF52091">
    <property type="entry name" value="SpoIIaa-like"/>
    <property type="match status" value="1"/>
</dbReference>
<dbReference type="InterPro" id="IPR002645">
    <property type="entry name" value="STAS_dom"/>
</dbReference>
<evidence type="ECO:0000313" key="4">
    <source>
        <dbReference type="EMBL" id="GGN29849.1"/>
    </source>
</evidence>
<dbReference type="NCBIfam" id="TIGR00377">
    <property type="entry name" value="ant_ant_sig"/>
    <property type="match status" value="1"/>
</dbReference>
<accession>A0ABQ2IXR3</accession>
<evidence type="ECO:0000256" key="2">
    <source>
        <dbReference type="RuleBase" id="RU003749"/>
    </source>
</evidence>
<protein>
    <recommendedName>
        <fullName evidence="2">Anti-sigma factor antagonist</fullName>
    </recommendedName>
</protein>
<feature type="domain" description="STAS" evidence="3">
    <location>
        <begin position="17"/>
        <end position="126"/>
    </location>
</feature>
<evidence type="ECO:0000256" key="1">
    <source>
        <dbReference type="ARBA" id="ARBA00009013"/>
    </source>
</evidence>
<gene>
    <name evidence="4" type="ORF">GCM10011609_87170</name>
</gene>
<evidence type="ECO:0000313" key="5">
    <source>
        <dbReference type="Proteomes" id="UP000597656"/>
    </source>
</evidence>
<dbReference type="InterPro" id="IPR003658">
    <property type="entry name" value="Anti-sigma_ant"/>
</dbReference>
<comment type="similarity">
    <text evidence="1 2">Belongs to the anti-sigma-factor antagonist family.</text>
</comment>
<dbReference type="Pfam" id="PF01740">
    <property type="entry name" value="STAS"/>
    <property type="match status" value="1"/>
</dbReference>
<evidence type="ECO:0000259" key="3">
    <source>
        <dbReference type="PROSITE" id="PS50801"/>
    </source>
</evidence>
<name>A0ABQ2IXR3_9PSEU</name>
<sequence length="141" mass="15005">MNRYGGNDPIDDAPQSAGVVAVEQDGTLVALVSGEVDANSADHVFTEVVRCLDQRPAALVIDLDPVTFFDSSGIRVLLELGEQSAAHGVRFAVAASNRVVVRPLTVTTVDRVLPLYASRTEAIAAVHGHEFAEQDKLIDPV</sequence>
<dbReference type="PANTHER" id="PTHR33495:SF2">
    <property type="entry name" value="ANTI-SIGMA FACTOR ANTAGONIST TM_1081-RELATED"/>
    <property type="match status" value="1"/>
</dbReference>
<dbReference type="PROSITE" id="PS50801">
    <property type="entry name" value="STAS"/>
    <property type="match status" value="1"/>
</dbReference>
<keyword evidence="5" id="KW-1185">Reference proteome</keyword>
<dbReference type="PANTHER" id="PTHR33495">
    <property type="entry name" value="ANTI-SIGMA FACTOR ANTAGONIST TM_1081-RELATED-RELATED"/>
    <property type="match status" value="1"/>
</dbReference>
<dbReference type="EMBL" id="BMNC01000033">
    <property type="protein sequence ID" value="GGN29849.1"/>
    <property type="molecule type" value="Genomic_DNA"/>
</dbReference>
<proteinExistence type="inferred from homology"/>